<dbReference type="CDD" id="cd00383">
    <property type="entry name" value="trans_reg_C"/>
    <property type="match status" value="1"/>
</dbReference>
<keyword evidence="3" id="KW-0813">Transport</keyword>
<keyword evidence="11" id="KW-0804">Transcription</keyword>
<dbReference type="Gene3D" id="6.10.250.690">
    <property type="match status" value="1"/>
</dbReference>
<dbReference type="GO" id="GO:0005829">
    <property type="term" value="C:cytosol"/>
    <property type="evidence" value="ECO:0007669"/>
    <property type="project" value="TreeGrafter"/>
</dbReference>
<feature type="domain" description="Response regulatory" evidence="13">
    <location>
        <begin position="5"/>
        <end position="121"/>
    </location>
</feature>
<keyword evidence="6" id="KW-0592">Phosphate transport</keyword>
<evidence type="ECO:0000256" key="2">
    <source>
        <dbReference type="ARBA" id="ARBA00013332"/>
    </source>
</evidence>
<dbReference type="Pfam" id="PF00072">
    <property type="entry name" value="Response_reg"/>
    <property type="match status" value="1"/>
</dbReference>
<keyword evidence="9" id="KW-0238">DNA-binding</keyword>
<dbReference type="GO" id="GO:0006355">
    <property type="term" value="P:regulation of DNA-templated transcription"/>
    <property type="evidence" value="ECO:0007669"/>
    <property type="project" value="InterPro"/>
</dbReference>
<dbReference type="InterPro" id="IPR011006">
    <property type="entry name" value="CheY-like_superfamily"/>
</dbReference>
<comment type="subcellular location">
    <subcellularLocation>
        <location evidence="1">Cytoplasm</location>
    </subcellularLocation>
</comment>
<evidence type="ECO:0000259" key="13">
    <source>
        <dbReference type="PROSITE" id="PS50110"/>
    </source>
</evidence>
<dbReference type="CDD" id="cd17618">
    <property type="entry name" value="REC_OmpR_PhoB"/>
    <property type="match status" value="1"/>
</dbReference>
<dbReference type="InterPro" id="IPR036388">
    <property type="entry name" value="WH-like_DNA-bd_sf"/>
</dbReference>
<sequence>MSGGYILVVDDEPAICDLICTSLEMAGFKSRRSANGMLAHQMIVNDRPDLVLLDWMMPMLSGIELTQRLKRDPRTQDLPVILLTARSDEDDRVRGLDAGADDYIVKPFSPREMIARIRSVLRRAGINDTEQVLTAAQLVLIPAEQKCQVNKQDVPLGPLEFRLLEYFMRHPNRVHSRAQLLDRVWGGNVYIDDRTVDVHIRRLRKAMSIDGHEHLIQTVRGAGYRFAPTADLNEG</sequence>
<dbReference type="InterPro" id="IPR001867">
    <property type="entry name" value="OmpR/PhoB-type_DNA-bd"/>
</dbReference>
<evidence type="ECO:0000256" key="4">
    <source>
        <dbReference type="ARBA" id="ARBA00022490"/>
    </source>
</evidence>
<keyword evidence="7" id="KW-0902">Two-component regulatory system</keyword>
<dbReference type="PANTHER" id="PTHR48111">
    <property type="entry name" value="REGULATOR OF RPOS"/>
    <property type="match status" value="1"/>
</dbReference>
<dbReference type="GO" id="GO:0032993">
    <property type="term" value="C:protein-DNA complex"/>
    <property type="evidence" value="ECO:0007669"/>
    <property type="project" value="TreeGrafter"/>
</dbReference>
<organism evidence="15">
    <name type="scientific">hydrothermal vent metagenome</name>
    <dbReference type="NCBI Taxonomy" id="652676"/>
    <lineage>
        <taxon>unclassified sequences</taxon>
        <taxon>metagenomes</taxon>
        <taxon>ecological metagenomes</taxon>
    </lineage>
</organism>
<keyword evidence="8" id="KW-0805">Transcription regulation</keyword>
<keyword evidence="4" id="KW-0963">Cytoplasm</keyword>
<dbReference type="PROSITE" id="PS51755">
    <property type="entry name" value="OMPR_PHOB"/>
    <property type="match status" value="1"/>
</dbReference>
<evidence type="ECO:0000256" key="7">
    <source>
        <dbReference type="ARBA" id="ARBA00023012"/>
    </source>
</evidence>
<evidence type="ECO:0000256" key="9">
    <source>
        <dbReference type="ARBA" id="ARBA00023125"/>
    </source>
</evidence>
<dbReference type="SMART" id="SM00862">
    <property type="entry name" value="Trans_reg_C"/>
    <property type="match status" value="1"/>
</dbReference>
<dbReference type="InterPro" id="IPR039420">
    <property type="entry name" value="WalR-like"/>
</dbReference>
<dbReference type="InterPro" id="IPR001789">
    <property type="entry name" value="Sig_transdc_resp-reg_receiver"/>
</dbReference>
<evidence type="ECO:0000256" key="10">
    <source>
        <dbReference type="ARBA" id="ARBA00023159"/>
    </source>
</evidence>
<dbReference type="Pfam" id="PF00486">
    <property type="entry name" value="Trans_reg_C"/>
    <property type="match status" value="1"/>
</dbReference>
<evidence type="ECO:0000256" key="1">
    <source>
        <dbReference type="ARBA" id="ARBA00004496"/>
    </source>
</evidence>
<reference evidence="15" key="1">
    <citation type="submission" date="2015-10" db="EMBL/GenBank/DDBJ databases">
        <authorList>
            <person name="Gilbert D.G."/>
        </authorList>
    </citation>
    <scope>NUCLEOTIDE SEQUENCE</scope>
</reference>
<dbReference type="NCBIfam" id="TIGR02154">
    <property type="entry name" value="PhoB"/>
    <property type="match status" value="1"/>
</dbReference>
<dbReference type="SUPFAM" id="SSF52172">
    <property type="entry name" value="CheY-like"/>
    <property type="match status" value="1"/>
</dbReference>
<dbReference type="SMART" id="SM00448">
    <property type="entry name" value="REC"/>
    <property type="match status" value="1"/>
</dbReference>
<evidence type="ECO:0000259" key="14">
    <source>
        <dbReference type="PROSITE" id="PS51755"/>
    </source>
</evidence>
<evidence type="ECO:0000313" key="15">
    <source>
        <dbReference type="EMBL" id="CUS40265.1"/>
    </source>
</evidence>
<evidence type="ECO:0000256" key="5">
    <source>
        <dbReference type="ARBA" id="ARBA00022553"/>
    </source>
</evidence>
<dbReference type="InterPro" id="IPR011879">
    <property type="entry name" value="Sig_transdc_resp-reg_PhoB"/>
</dbReference>
<dbReference type="EMBL" id="CZQC01000006">
    <property type="protein sequence ID" value="CUS40265.1"/>
    <property type="molecule type" value="Genomic_DNA"/>
</dbReference>
<comment type="function">
    <text evidence="12">This protein is a positive regulator for the phosphate regulon. Transcription of this operon is positively regulated by PhoB and PhoR when phosphate is limited.</text>
</comment>
<gene>
    <name evidence="15" type="ORF">MGWOODY_Tha956</name>
</gene>
<protein>
    <recommendedName>
        <fullName evidence="2">Phosphate regulon transcriptional regulatory protein PhoB</fullName>
    </recommendedName>
</protein>
<dbReference type="GO" id="GO:0006817">
    <property type="term" value="P:phosphate ion transport"/>
    <property type="evidence" value="ECO:0007669"/>
    <property type="project" value="UniProtKB-KW"/>
</dbReference>
<evidence type="ECO:0000256" key="8">
    <source>
        <dbReference type="ARBA" id="ARBA00023015"/>
    </source>
</evidence>
<accession>A0A160T898</accession>
<dbReference type="InterPro" id="IPR016032">
    <property type="entry name" value="Sig_transdc_resp-reg_C-effctor"/>
</dbReference>
<dbReference type="GO" id="GO:0000156">
    <property type="term" value="F:phosphorelay response regulator activity"/>
    <property type="evidence" value="ECO:0007669"/>
    <property type="project" value="InterPro"/>
</dbReference>
<dbReference type="PANTHER" id="PTHR48111:SF40">
    <property type="entry name" value="PHOSPHATE REGULON TRANSCRIPTIONAL REGULATORY PROTEIN PHOB"/>
    <property type="match status" value="1"/>
</dbReference>
<keyword evidence="5" id="KW-0597">Phosphoprotein</keyword>
<dbReference type="Gene3D" id="1.10.10.10">
    <property type="entry name" value="Winged helix-like DNA-binding domain superfamily/Winged helix DNA-binding domain"/>
    <property type="match status" value="1"/>
</dbReference>
<keyword evidence="10" id="KW-0010">Activator</keyword>
<evidence type="ECO:0000256" key="6">
    <source>
        <dbReference type="ARBA" id="ARBA00022592"/>
    </source>
</evidence>
<dbReference type="SUPFAM" id="SSF46894">
    <property type="entry name" value="C-terminal effector domain of the bipartite response regulators"/>
    <property type="match status" value="1"/>
</dbReference>
<feature type="domain" description="OmpR/PhoB-type" evidence="14">
    <location>
        <begin position="130"/>
        <end position="228"/>
    </location>
</feature>
<evidence type="ECO:0000256" key="12">
    <source>
        <dbReference type="ARBA" id="ARBA00024735"/>
    </source>
</evidence>
<evidence type="ECO:0000256" key="3">
    <source>
        <dbReference type="ARBA" id="ARBA00022448"/>
    </source>
</evidence>
<evidence type="ECO:0000256" key="11">
    <source>
        <dbReference type="ARBA" id="ARBA00023163"/>
    </source>
</evidence>
<name>A0A160T898_9ZZZZ</name>
<dbReference type="Gene3D" id="3.40.50.2300">
    <property type="match status" value="1"/>
</dbReference>
<dbReference type="AlphaFoldDB" id="A0A160T898"/>
<proteinExistence type="predicted"/>
<dbReference type="PROSITE" id="PS50110">
    <property type="entry name" value="RESPONSE_REGULATORY"/>
    <property type="match status" value="1"/>
</dbReference>
<dbReference type="GO" id="GO:0000976">
    <property type="term" value="F:transcription cis-regulatory region binding"/>
    <property type="evidence" value="ECO:0007669"/>
    <property type="project" value="TreeGrafter"/>
</dbReference>